<dbReference type="InterPro" id="IPR012312">
    <property type="entry name" value="Hemerythrin-like"/>
</dbReference>
<protein>
    <recommendedName>
        <fullName evidence="1">Hemerythrin-like domain-containing protein</fullName>
    </recommendedName>
</protein>
<dbReference type="OrthoDB" id="7203877at2"/>
<dbReference type="PATRIC" id="fig|1244869.3.peg.1950"/>
<dbReference type="STRING" id="1244869.H261_09647"/>
<evidence type="ECO:0000313" key="3">
    <source>
        <dbReference type="Proteomes" id="UP000011744"/>
    </source>
</evidence>
<sequence>MRKTDGFRKHHDDLRGVVGRLEPMLDPKRIAEDPAAVSKVVLDLFGKFSIHLAIEDNTLYPKCAAHPDTALRRTAAEFQAEMGSLSLRFDSYKKAWAGPLAIGRDPAGFVAATRQILGLFKARVEREESRLYDLFDKAA</sequence>
<dbReference type="eggNOG" id="COG2846">
    <property type="taxonomic scope" value="Bacteria"/>
</dbReference>
<feature type="domain" description="Hemerythrin-like" evidence="1">
    <location>
        <begin position="5"/>
        <end position="134"/>
    </location>
</feature>
<evidence type="ECO:0000259" key="1">
    <source>
        <dbReference type="Pfam" id="PF01814"/>
    </source>
</evidence>
<reference evidence="2 3" key="1">
    <citation type="journal article" date="2014" name="Genome Announc.">
        <title>Draft Genome Sequence of Magnetospirillum sp. Strain SO-1, a Freshwater Magnetotactic Bacterium Isolated from the Ol'khovka River, Russia.</title>
        <authorList>
            <person name="Grouzdev D.S."/>
            <person name="Dziuba M.V."/>
            <person name="Sukhacheva M.S."/>
            <person name="Mardanov A.V."/>
            <person name="Beletskiy A.V."/>
            <person name="Kuznetsov B.B."/>
            <person name="Skryabin K.G."/>
        </authorList>
    </citation>
    <scope>NUCLEOTIDE SEQUENCE [LARGE SCALE GENOMIC DNA]</scope>
    <source>
        <strain evidence="2 3">SO-1</strain>
    </source>
</reference>
<name>M3ABN6_9PROT</name>
<dbReference type="EMBL" id="AONQ01000021">
    <property type="protein sequence ID" value="EME70188.1"/>
    <property type="molecule type" value="Genomic_DNA"/>
</dbReference>
<dbReference type="Proteomes" id="UP000011744">
    <property type="component" value="Unassembled WGS sequence"/>
</dbReference>
<evidence type="ECO:0000313" key="2">
    <source>
        <dbReference type="EMBL" id="EME70188.1"/>
    </source>
</evidence>
<dbReference type="AlphaFoldDB" id="M3ABN6"/>
<dbReference type="Pfam" id="PF01814">
    <property type="entry name" value="Hemerythrin"/>
    <property type="match status" value="1"/>
</dbReference>
<keyword evidence="3" id="KW-1185">Reference proteome</keyword>
<dbReference type="RefSeq" id="WP_008616859.1">
    <property type="nucleotide sequence ID" value="NZ_AONQ01000021.1"/>
</dbReference>
<comment type="caution">
    <text evidence="2">The sequence shown here is derived from an EMBL/GenBank/DDBJ whole genome shotgun (WGS) entry which is preliminary data.</text>
</comment>
<organism evidence="2 3">
    <name type="scientific">Paramagnetospirillum caucaseum</name>
    <dbReference type="NCBI Taxonomy" id="1244869"/>
    <lineage>
        <taxon>Bacteria</taxon>
        <taxon>Pseudomonadati</taxon>
        <taxon>Pseudomonadota</taxon>
        <taxon>Alphaproteobacteria</taxon>
        <taxon>Rhodospirillales</taxon>
        <taxon>Magnetospirillaceae</taxon>
        <taxon>Paramagnetospirillum</taxon>
    </lineage>
</organism>
<gene>
    <name evidence="2" type="ORF">H261_09647</name>
</gene>
<accession>M3ABN6</accession>
<proteinExistence type="predicted"/>
<dbReference type="Gene3D" id="1.20.120.520">
    <property type="entry name" value="nmb1532 protein domain like"/>
    <property type="match status" value="1"/>
</dbReference>